<dbReference type="InterPro" id="IPR000160">
    <property type="entry name" value="GGDEF_dom"/>
</dbReference>
<proteinExistence type="predicted"/>
<organism evidence="2 3">
    <name type="scientific">Taurinivorans muris</name>
    <dbReference type="NCBI Taxonomy" id="2787751"/>
    <lineage>
        <taxon>Bacteria</taxon>
        <taxon>Pseudomonadati</taxon>
        <taxon>Thermodesulfobacteriota</taxon>
        <taxon>Desulfovibrionia</taxon>
        <taxon>Desulfovibrionales</taxon>
        <taxon>Desulfovibrionaceae</taxon>
        <taxon>Taurinivorans</taxon>
    </lineage>
</organism>
<dbReference type="Gene3D" id="3.30.70.270">
    <property type="match status" value="1"/>
</dbReference>
<dbReference type="PROSITE" id="PS50887">
    <property type="entry name" value="GGDEF"/>
    <property type="match status" value="1"/>
</dbReference>
<name>A0ABY5Y228_9BACT</name>
<dbReference type="InterPro" id="IPR043128">
    <property type="entry name" value="Rev_trsase/Diguanyl_cyclase"/>
</dbReference>
<protein>
    <recommendedName>
        <fullName evidence="1">GGDEF domain-containing protein</fullName>
    </recommendedName>
</protein>
<sequence>MLDSAGQWNLLADCAKDWGFCSEASETEEEEKTRFSLQDIADTRQEEHSSVSRLVHYADLSGQEEKTLLCELAANPENANLWQLCLMGDRQENDSLGAGISENSLTGVQDWLLQGIKKGWLRKIEKQYSLTLLEYPLFVHRLQRDCQNAAVFTVGLVKIQTSDFIQDLLFQSFEKFLSAEDYFCKINELGYALVLTGRKNFSASAVMEKIIEVLERKLHSENMKCDFSIGLSEFCQSETAESMLDHAKQALSMPSPAGIKVKSFINQQKSQKKNSLVHSDEKRFLFGM</sequence>
<reference evidence="2" key="1">
    <citation type="submission" date="2020-12" db="EMBL/GenBank/DDBJ databases">
        <title>Taurinivorans muris gen. nov., sp. nov., fundamental and realized metabolic niche of a ubiquitous sulfidogenic bacterium in the murine intestine.</title>
        <authorList>
            <person name="Ye H."/>
            <person name="Hanson B.T."/>
            <person name="Loy A."/>
        </authorList>
    </citation>
    <scope>NUCLEOTIDE SEQUENCE</scope>
    <source>
        <strain evidence="2">LT0009</strain>
    </source>
</reference>
<feature type="domain" description="GGDEF" evidence="1">
    <location>
        <begin position="152"/>
        <end position="267"/>
    </location>
</feature>
<evidence type="ECO:0000313" key="2">
    <source>
        <dbReference type="EMBL" id="UWX05571.1"/>
    </source>
</evidence>
<evidence type="ECO:0000313" key="3">
    <source>
        <dbReference type="Proteomes" id="UP001058120"/>
    </source>
</evidence>
<evidence type="ECO:0000259" key="1">
    <source>
        <dbReference type="PROSITE" id="PS50887"/>
    </source>
</evidence>
<accession>A0ABY5Y228</accession>
<dbReference type="SUPFAM" id="SSF55073">
    <property type="entry name" value="Nucleotide cyclase"/>
    <property type="match status" value="1"/>
</dbReference>
<dbReference type="EMBL" id="CP065938">
    <property type="protein sequence ID" value="UWX05571.1"/>
    <property type="molecule type" value="Genomic_DNA"/>
</dbReference>
<dbReference type="RefSeq" id="WP_334315155.1">
    <property type="nucleotide sequence ID" value="NZ_CP065938.1"/>
</dbReference>
<dbReference type="Proteomes" id="UP001058120">
    <property type="component" value="Chromosome"/>
</dbReference>
<dbReference type="InterPro" id="IPR029787">
    <property type="entry name" value="Nucleotide_cyclase"/>
</dbReference>
<keyword evidence="3" id="KW-1185">Reference proteome</keyword>
<gene>
    <name evidence="2" type="ORF">JBF11_09010</name>
</gene>